<dbReference type="EMBL" id="BIFS01000001">
    <property type="protein sequence ID" value="GCE16801.1"/>
    <property type="molecule type" value="Genomic_DNA"/>
</dbReference>
<dbReference type="GO" id="GO:0016853">
    <property type="term" value="F:isomerase activity"/>
    <property type="evidence" value="ECO:0007669"/>
    <property type="project" value="UniProtKB-KW"/>
</dbReference>
<dbReference type="Proteomes" id="UP000287188">
    <property type="component" value="Unassembled WGS sequence"/>
</dbReference>
<protein>
    <submittedName>
        <fullName evidence="4">3-carboxy-cis,cis-muconate cycloisomerase</fullName>
    </submittedName>
</protein>
<dbReference type="SMART" id="SM00998">
    <property type="entry name" value="ADSL_C"/>
    <property type="match status" value="1"/>
</dbReference>
<reference evidence="5" key="1">
    <citation type="submission" date="2018-12" db="EMBL/GenBank/DDBJ databases">
        <title>Tengunoibacter tsumagoiensis gen. nov., sp. nov., Dictyobacter kobayashii sp. nov., D. alpinus sp. nov., and D. joshuensis sp. nov. and description of Dictyobacteraceae fam. nov. within the order Ktedonobacterales isolated from Tengu-no-mugimeshi.</title>
        <authorList>
            <person name="Wang C.M."/>
            <person name="Zheng Y."/>
            <person name="Sakai Y."/>
            <person name="Toyoda A."/>
            <person name="Minakuchi Y."/>
            <person name="Abe K."/>
            <person name="Yokota A."/>
            <person name="Yabe S."/>
        </authorList>
    </citation>
    <scope>NUCLEOTIDE SEQUENCE [LARGE SCALE GENOMIC DNA]</scope>
    <source>
        <strain evidence="5">Uno11</strain>
    </source>
</reference>
<gene>
    <name evidence="4" type="primary">pcaB</name>
    <name evidence="4" type="ORF">KDK_06010</name>
</gene>
<dbReference type="GO" id="GO:0016829">
    <property type="term" value="F:lyase activity"/>
    <property type="evidence" value="ECO:0007669"/>
    <property type="project" value="UniProtKB-KW"/>
</dbReference>
<dbReference type="NCBIfam" id="TIGR02426">
    <property type="entry name" value="protocat_pcaB"/>
    <property type="match status" value="1"/>
</dbReference>
<dbReference type="PANTHER" id="PTHR43172">
    <property type="entry name" value="ADENYLOSUCCINATE LYASE"/>
    <property type="match status" value="1"/>
</dbReference>
<dbReference type="SUPFAM" id="SSF48557">
    <property type="entry name" value="L-aspartase-like"/>
    <property type="match status" value="1"/>
</dbReference>
<dbReference type="OrthoDB" id="9768878at2"/>
<dbReference type="Gene3D" id="1.20.200.10">
    <property type="entry name" value="Fumarase/aspartase (Central domain)"/>
    <property type="match status" value="1"/>
</dbReference>
<comment type="caution">
    <text evidence="4">The sequence shown here is derived from an EMBL/GenBank/DDBJ whole genome shotgun (WGS) entry which is preliminary data.</text>
</comment>
<dbReference type="Pfam" id="PF10397">
    <property type="entry name" value="ADSL_C"/>
    <property type="match status" value="1"/>
</dbReference>
<dbReference type="InterPro" id="IPR012789">
    <property type="entry name" value="Protocat_PcaB-like"/>
</dbReference>
<dbReference type="CDD" id="cd01597">
    <property type="entry name" value="pCLME"/>
    <property type="match status" value="1"/>
</dbReference>
<dbReference type="PRINTS" id="PR00149">
    <property type="entry name" value="FUMRATELYASE"/>
</dbReference>
<dbReference type="InterPro" id="IPR019468">
    <property type="entry name" value="AdenyloSucc_lyase_C"/>
</dbReference>
<evidence type="ECO:0000313" key="5">
    <source>
        <dbReference type="Proteomes" id="UP000287188"/>
    </source>
</evidence>
<dbReference type="PANTHER" id="PTHR43172:SF2">
    <property type="entry name" value="ADENYLOSUCCINATE LYASE C-TERMINAL DOMAIN-CONTAINING PROTEIN"/>
    <property type="match status" value="1"/>
</dbReference>
<dbReference type="Pfam" id="PF00206">
    <property type="entry name" value="Lyase_1"/>
    <property type="match status" value="1"/>
</dbReference>
<dbReference type="GO" id="GO:0019619">
    <property type="term" value="P:3,4-dihydroxybenzoate catabolic process"/>
    <property type="evidence" value="ECO:0007669"/>
    <property type="project" value="InterPro"/>
</dbReference>
<dbReference type="RefSeq" id="WP_126548624.1">
    <property type="nucleotide sequence ID" value="NZ_BIFS01000001.1"/>
</dbReference>
<keyword evidence="4" id="KW-0413">Isomerase</keyword>
<comment type="similarity">
    <text evidence="2">Belongs to the class-II fumarase/aspartase family.</text>
</comment>
<keyword evidence="5" id="KW-1185">Reference proteome</keyword>
<dbReference type="InterPro" id="IPR022761">
    <property type="entry name" value="Fumarate_lyase_N"/>
</dbReference>
<evidence type="ECO:0000313" key="4">
    <source>
        <dbReference type="EMBL" id="GCE16801.1"/>
    </source>
</evidence>
<feature type="domain" description="Adenylosuccinate lyase C-terminal" evidence="3">
    <location>
        <begin position="359"/>
        <end position="438"/>
    </location>
</feature>
<organism evidence="4 5">
    <name type="scientific">Dictyobacter kobayashii</name>
    <dbReference type="NCBI Taxonomy" id="2014872"/>
    <lineage>
        <taxon>Bacteria</taxon>
        <taxon>Bacillati</taxon>
        <taxon>Chloroflexota</taxon>
        <taxon>Ktedonobacteria</taxon>
        <taxon>Ktedonobacterales</taxon>
        <taxon>Dictyobacteraceae</taxon>
        <taxon>Dictyobacter</taxon>
    </lineage>
</organism>
<evidence type="ECO:0000256" key="2">
    <source>
        <dbReference type="ARBA" id="ARBA00034772"/>
    </source>
</evidence>
<dbReference type="Gene3D" id="1.10.40.30">
    <property type="entry name" value="Fumarase/aspartase (C-terminal domain)"/>
    <property type="match status" value="1"/>
</dbReference>
<dbReference type="PRINTS" id="PR00145">
    <property type="entry name" value="ARGSUCLYASE"/>
</dbReference>
<dbReference type="InterPro" id="IPR008948">
    <property type="entry name" value="L-Aspartase-like"/>
</dbReference>
<sequence length="451" mass="47847">MSEPIDFLFSTPAMSAIFSAEAHVSSILAFEAALAQAEARASVIPASAASAITAHCRLELFDINTLYQEAAVAGTLAIPLVRMLTAQIEGEAHKYVHWGATSQDALDTALMMQAREGINQLVDGLLAICALCASLAEQHRGTLMIGRTLLQPALPITFGMKTARWLSMLLRQLQALDEVRTRALAVQLGGAAGTLAALGNKGPQVVEFLADSLQLPVPDLPWHTERDRVTHIATVLGVIAGAMAKIAEDLVLLSQGEVGEAVEQSAPGKGGSSALPQKHNPVYATSALASSRLALGEVPVLLAAMVQEHERGVGGWQAEWIALPNLFRYTACAVARVQSALTGLQIDDIRMRANIELTGGLIMSESLTMALAHHLGRPVAQSIVKAACEHASRVDISLQQAAMAEEQISSILTAAEIEQALDPASYLGSSDIFIDRALKDYHELRIARGGV</sequence>
<proteinExistence type="inferred from homology"/>
<dbReference type="InterPro" id="IPR000362">
    <property type="entry name" value="Fumarate_lyase_fam"/>
</dbReference>
<evidence type="ECO:0000259" key="3">
    <source>
        <dbReference type="SMART" id="SM00998"/>
    </source>
</evidence>
<name>A0A402ACI5_9CHLR</name>
<accession>A0A402ACI5</accession>
<evidence type="ECO:0000256" key="1">
    <source>
        <dbReference type="ARBA" id="ARBA00023239"/>
    </source>
</evidence>
<keyword evidence="1" id="KW-0456">Lyase</keyword>
<dbReference type="AlphaFoldDB" id="A0A402ACI5"/>